<dbReference type="Pfam" id="PF12802">
    <property type="entry name" value="MarR_2"/>
    <property type="match status" value="1"/>
</dbReference>
<dbReference type="Gene3D" id="1.10.10.10">
    <property type="entry name" value="Winged helix-like DNA-binding domain superfamily/Winged helix DNA-binding domain"/>
    <property type="match status" value="1"/>
</dbReference>
<dbReference type="PROSITE" id="PS50995">
    <property type="entry name" value="HTH_MARR_2"/>
    <property type="match status" value="1"/>
</dbReference>
<dbReference type="PANTHER" id="PTHR33164:SF99">
    <property type="entry name" value="MARR FAMILY REGULATORY PROTEIN"/>
    <property type="match status" value="1"/>
</dbReference>
<dbReference type="RefSeq" id="WP_377857913.1">
    <property type="nucleotide sequence ID" value="NZ_JBHLZU010000021.1"/>
</dbReference>
<name>A0ABV6A368_9PSEU</name>
<dbReference type="InterPro" id="IPR036388">
    <property type="entry name" value="WH-like_DNA-bd_sf"/>
</dbReference>
<evidence type="ECO:0000259" key="1">
    <source>
        <dbReference type="PROSITE" id="PS50995"/>
    </source>
</evidence>
<accession>A0ABV6A368</accession>
<dbReference type="Proteomes" id="UP001589693">
    <property type="component" value="Unassembled WGS sequence"/>
</dbReference>
<feature type="domain" description="HTH marR-type" evidence="1">
    <location>
        <begin position="11"/>
        <end position="146"/>
    </location>
</feature>
<evidence type="ECO:0000313" key="3">
    <source>
        <dbReference type="Proteomes" id="UP001589693"/>
    </source>
</evidence>
<dbReference type="EMBL" id="JBHLZU010000021">
    <property type="protein sequence ID" value="MFB9907548.1"/>
    <property type="molecule type" value="Genomic_DNA"/>
</dbReference>
<dbReference type="InterPro" id="IPR000835">
    <property type="entry name" value="HTH_MarR-typ"/>
</dbReference>
<gene>
    <name evidence="2" type="ORF">ACFFQA_26750</name>
</gene>
<comment type="caution">
    <text evidence="2">The sequence shown here is derived from an EMBL/GenBank/DDBJ whole genome shotgun (WGS) entry which is preliminary data.</text>
</comment>
<organism evidence="2 3">
    <name type="scientific">Allokutzneria oryzae</name>
    <dbReference type="NCBI Taxonomy" id="1378989"/>
    <lineage>
        <taxon>Bacteria</taxon>
        <taxon>Bacillati</taxon>
        <taxon>Actinomycetota</taxon>
        <taxon>Actinomycetes</taxon>
        <taxon>Pseudonocardiales</taxon>
        <taxon>Pseudonocardiaceae</taxon>
        <taxon>Allokutzneria</taxon>
    </lineage>
</organism>
<keyword evidence="3" id="KW-1185">Reference proteome</keyword>
<protein>
    <submittedName>
        <fullName evidence="2">MarR family winged helix-turn-helix transcriptional regulator</fullName>
    </submittedName>
</protein>
<sequence length="151" mass="16875">MESPRWLTADESRAWYGYRRMRALLDLHNARALAASSGLSEADYDVLSTLSEAGNRLRLNELADHLLWSRSRLSHQLTRMRGRGLIVREDCETDGRGAFVALSEEGVRVIVEAAPAHVAFVRRSFIDLLTPEQLAVLAEVTEAVVENLGED</sequence>
<evidence type="ECO:0000313" key="2">
    <source>
        <dbReference type="EMBL" id="MFB9907548.1"/>
    </source>
</evidence>
<dbReference type="SUPFAM" id="SSF46785">
    <property type="entry name" value="Winged helix' DNA-binding domain"/>
    <property type="match status" value="1"/>
</dbReference>
<dbReference type="SMART" id="SM00347">
    <property type="entry name" value="HTH_MARR"/>
    <property type="match status" value="1"/>
</dbReference>
<proteinExistence type="predicted"/>
<dbReference type="InterPro" id="IPR039422">
    <property type="entry name" value="MarR/SlyA-like"/>
</dbReference>
<reference evidence="2 3" key="1">
    <citation type="submission" date="2024-09" db="EMBL/GenBank/DDBJ databases">
        <authorList>
            <person name="Sun Q."/>
            <person name="Mori K."/>
        </authorList>
    </citation>
    <scope>NUCLEOTIDE SEQUENCE [LARGE SCALE GENOMIC DNA]</scope>
    <source>
        <strain evidence="2 3">TBRC 7907</strain>
    </source>
</reference>
<dbReference type="InterPro" id="IPR036390">
    <property type="entry name" value="WH_DNA-bd_sf"/>
</dbReference>
<dbReference type="PANTHER" id="PTHR33164">
    <property type="entry name" value="TRANSCRIPTIONAL REGULATOR, MARR FAMILY"/>
    <property type="match status" value="1"/>
</dbReference>